<evidence type="ECO:0000313" key="1">
    <source>
        <dbReference type="EMBL" id="KKN30822.1"/>
    </source>
</evidence>
<proteinExistence type="predicted"/>
<protein>
    <submittedName>
        <fullName evidence="1">Uncharacterized protein</fullName>
    </submittedName>
</protein>
<reference evidence="1" key="1">
    <citation type="journal article" date="2015" name="Nature">
        <title>Complex archaea that bridge the gap between prokaryotes and eukaryotes.</title>
        <authorList>
            <person name="Spang A."/>
            <person name="Saw J.H."/>
            <person name="Jorgensen S.L."/>
            <person name="Zaremba-Niedzwiedzka K."/>
            <person name="Martijn J."/>
            <person name="Lind A.E."/>
            <person name="van Eijk R."/>
            <person name="Schleper C."/>
            <person name="Guy L."/>
            <person name="Ettema T.J."/>
        </authorList>
    </citation>
    <scope>NUCLEOTIDE SEQUENCE</scope>
</reference>
<sequence>MRTLSATLSSNQKAVGVDTSRQLPIWKIVLARDGQSTQTYTNTSVIEIDQSESEFSQTATVLIDNSGNALTSINFEMYKGVISWGYNDSSAGDEYSACAPLYVTGQRLYSAQGVLVCQLSLVGIPNLMAMDKAEADYEQAASNTNTAKTLMTAVVNKTLAPYTNYTSYTATYDSEDSLIDTFIPKDYFHVRINENRLEKAKQLLSWTGSKMRAEDDGKIHFFDPTISGSTYDYEYELNVSGEHTFFSKELRNRFVNPNKVIVTSAEGHDPSYSSSKTSATSYALFPKTETLRLRLASTAQALALATARIESYELNAETGAVSVPMNVGQEVWDWINATDSRQGDSRAGNVRNIRRHVKIPERRGRLIWDMDIRFGAGSITPFPIMAVGKGQGNQRVAIQSLIDAYFVLSKDLIRTIEKQNEIMDYLVAREERIPKLWVYDRMKIPVGTDKFG</sequence>
<comment type="caution">
    <text evidence="1">The sequence shown here is derived from an EMBL/GenBank/DDBJ whole genome shotgun (WGS) entry which is preliminary data.</text>
</comment>
<accession>A0A0F9Q1H4</accession>
<dbReference type="EMBL" id="LAZR01002378">
    <property type="protein sequence ID" value="KKN30822.1"/>
    <property type="molecule type" value="Genomic_DNA"/>
</dbReference>
<gene>
    <name evidence="1" type="ORF">LCGC14_0830300</name>
</gene>
<name>A0A0F9Q1H4_9ZZZZ</name>
<organism evidence="1">
    <name type="scientific">marine sediment metagenome</name>
    <dbReference type="NCBI Taxonomy" id="412755"/>
    <lineage>
        <taxon>unclassified sequences</taxon>
        <taxon>metagenomes</taxon>
        <taxon>ecological metagenomes</taxon>
    </lineage>
</organism>
<dbReference type="AlphaFoldDB" id="A0A0F9Q1H4"/>